<accession>A0A183J472</accession>
<keyword evidence="5 6" id="KW-0472">Membrane</keyword>
<dbReference type="GO" id="GO:0098703">
    <property type="term" value="P:calcium ion import across plasma membrane"/>
    <property type="evidence" value="ECO:0007669"/>
    <property type="project" value="TreeGrafter"/>
</dbReference>
<dbReference type="Pfam" id="PF01699">
    <property type="entry name" value="Na_Ca_ex"/>
    <property type="match status" value="1"/>
</dbReference>
<dbReference type="InterPro" id="IPR051171">
    <property type="entry name" value="CaCA"/>
</dbReference>
<dbReference type="InterPro" id="IPR004837">
    <property type="entry name" value="NaCa_Exmemb"/>
</dbReference>
<evidence type="ECO:0000256" key="6">
    <source>
        <dbReference type="SAM" id="Phobius"/>
    </source>
</evidence>
<keyword evidence="3 6" id="KW-1133">Transmembrane helix</keyword>
<dbReference type="PANTHER" id="PTHR11878:SF76">
    <property type="entry name" value="CALX-BETA DOMAIN-CONTAINING PROTEIN"/>
    <property type="match status" value="1"/>
</dbReference>
<dbReference type="OrthoDB" id="418484at2759"/>
<dbReference type="AlphaFoldDB" id="A0A183J472"/>
<keyword evidence="9" id="KW-1185">Reference proteome</keyword>
<feature type="domain" description="Sodium/calcium exchanger membrane region" evidence="7">
    <location>
        <begin position="39"/>
        <end position="125"/>
    </location>
</feature>
<gene>
    <name evidence="8" type="ORF">SBAD_LOCUS10670</name>
</gene>
<evidence type="ECO:0000256" key="3">
    <source>
        <dbReference type="ARBA" id="ARBA00022989"/>
    </source>
</evidence>
<keyword evidence="4" id="KW-0813">Transport</keyword>
<evidence type="ECO:0000256" key="5">
    <source>
        <dbReference type="ARBA" id="ARBA00023136"/>
    </source>
</evidence>
<evidence type="ECO:0000256" key="4">
    <source>
        <dbReference type="ARBA" id="ARBA00023065"/>
    </source>
</evidence>
<comment type="subcellular location">
    <subcellularLocation>
        <location evidence="1">Membrane</location>
        <topology evidence="1">Multi-pass membrane protein</topology>
    </subcellularLocation>
</comment>
<evidence type="ECO:0000256" key="2">
    <source>
        <dbReference type="ARBA" id="ARBA00022692"/>
    </source>
</evidence>
<dbReference type="GO" id="GO:0098794">
    <property type="term" value="C:postsynapse"/>
    <property type="evidence" value="ECO:0007669"/>
    <property type="project" value="TreeGrafter"/>
</dbReference>
<evidence type="ECO:0000313" key="10">
    <source>
        <dbReference type="WBParaSite" id="SBAD_0001104101-mRNA-1"/>
    </source>
</evidence>
<dbReference type="WBParaSite" id="SBAD_0001104101-mRNA-1">
    <property type="protein sequence ID" value="SBAD_0001104101-mRNA-1"/>
    <property type="gene ID" value="SBAD_0001104101"/>
</dbReference>
<evidence type="ECO:0000259" key="7">
    <source>
        <dbReference type="Pfam" id="PF01699"/>
    </source>
</evidence>
<dbReference type="PANTHER" id="PTHR11878">
    <property type="entry name" value="SODIUM/CALCIUM EXCHANGER"/>
    <property type="match status" value="1"/>
</dbReference>
<keyword evidence="2 6" id="KW-0812">Transmembrane</keyword>
<dbReference type="Proteomes" id="UP000270296">
    <property type="component" value="Unassembled WGS sequence"/>
</dbReference>
<sequence length="146" mass="16065">MNNASRCLPSDAFLCVDRGLLLPLLDRGQWAASTRAVFYFIGLLYSFVGVAVIADVFMCAIERITSSTRKIRVVSVAVPGQPVARSPALYRDVLIWNPTVANLTLMALGSSAPEILLSIIEIVGKYYRRAETSSLLLHLLCWSFLS</sequence>
<dbReference type="GO" id="GO:0030424">
    <property type="term" value="C:axon"/>
    <property type="evidence" value="ECO:0007669"/>
    <property type="project" value="TreeGrafter"/>
</dbReference>
<dbReference type="GO" id="GO:0042383">
    <property type="term" value="C:sarcolemma"/>
    <property type="evidence" value="ECO:0007669"/>
    <property type="project" value="TreeGrafter"/>
</dbReference>
<proteinExistence type="predicted"/>
<evidence type="ECO:0000313" key="9">
    <source>
        <dbReference type="Proteomes" id="UP000270296"/>
    </source>
</evidence>
<protein>
    <submittedName>
        <fullName evidence="10">Na_Ca_ex domain-containing protein</fullName>
    </submittedName>
</protein>
<reference evidence="8 9" key="2">
    <citation type="submission" date="2018-11" db="EMBL/GenBank/DDBJ databases">
        <authorList>
            <consortium name="Pathogen Informatics"/>
        </authorList>
    </citation>
    <scope>NUCLEOTIDE SEQUENCE [LARGE SCALE GENOMIC DNA]</scope>
</reference>
<dbReference type="GO" id="GO:0005432">
    <property type="term" value="F:calcium:sodium antiporter activity"/>
    <property type="evidence" value="ECO:0007669"/>
    <property type="project" value="TreeGrafter"/>
</dbReference>
<evidence type="ECO:0000256" key="1">
    <source>
        <dbReference type="ARBA" id="ARBA00004141"/>
    </source>
</evidence>
<keyword evidence="4" id="KW-0406">Ion transport</keyword>
<organism evidence="10">
    <name type="scientific">Soboliphyme baturini</name>
    <dbReference type="NCBI Taxonomy" id="241478"/>
    <lineage>
        <taxon>Eukaryota</taxon>
        <taxon>Metazoa</taxon>
        <taxon>Ecdysozoa</taxon>
        <taxon>Nematoda</taxon>
        <taxon>Enoplea</taxon>
        <taxon>Dorylaimia</taxon>
        <taxon>Dioctophymatida</taxon>
        <taxon>Dioctophymatoidea</taxon>
        <taxon>Soboliphymatidae</taxon>
        <taxon>Soboliphyme</taxon>
    </lineage>
</organism>
<dbReference type="EMBL" id="UZAM01014393">
    <property type="protein sequence ID" value="VDP33684.1"/>
    <property type="molecule type" value="Genomic_DNA"/>
</dbReference>
<reference evidence="10" key="1">
    <citation type="submission" date="2016-06" db="UniProtKB">
        <authorList>
            <consortium name="WormBaseParasite"/>
        </authorList>
    </citation>
    <scope>IDENTIFICATION</scope>
</reference>
<feature type="transmembrane region" description="Helical" evidence="6">
    <location>
        <begin position="36"/>
        <end position="61"/>
    </location>
</feature>
<evidence type="ECO:0000313" key="8">
    <source>
        <dbReference type="EMBL" id="VDP33684.1"/>
    </source>
</evidence>
<name>A0A183J472_9BILA</name>